<feature type="signal peptide" evidence="15">
    <location>
        <begin position="1"/>
        <end position="22"/>
    </location>
</feature>
<dbReference type="Pfam" id="PF22935">
    <property type="entry name" value="RM44_endonuclase"/>
    <property type="match status" value="1"/>
</dbReference>
<evidence type="ECO:0000256" key="2">
    <source>
        <dbReference type="ARBA" id="ARBA00022722"/>
    </source>
</evidence>
<keyword evidence="6" id="KW-0809">Transit peptide</keyword>
<evidence type="ECO:0000256" key="15">
    <source>
        <dbReference type="SAM" id="SignalP"/>
    </source>
</evidence>
<protein>
    <recommendedName>
        <fullName evidence="11">Large ribosomal subunit protein mL44</fullName>
    </recommendedName>
    <alternativeName>
        <fullName evidence="13">39S ribosomal protein L44, mitochondrial</fullName>
    </alternativeName>
</protein>
<evidence type="ECO:0000256" key="14">
    <source>
        <dbReference type="PROSITE-ProRule" id="PRU00266"/>
    </source>
</evidence>
<dbReference type="PANTHER" id="PTHR11207">
    <property type="entry name" value="RIBONUCLEASE III"/>
    <property type="match status" value="1"/>
</dbReference>
<keyword evidence="9" id="KW-0687">Ribonucleoprotein</keyword>
<dbReference type="GO" id="GO:0003725">
    <property type="term" value="F:double-stranded RNA binding"/>
    <property type="evidence" value="ECO:0007669"/>
    <property type="project" value="InterPro"/>
</dbReference>
<dbReference type="Bgee" id="ENSCJAG00000012401">
    <property type="expression patterns" value="Expressed in heart and 6 other cell types or tissues"/>
</dbReference>
<keyword evidence="4" id="KW-0378">Hydrolase</keyword>
<feature type="chain" id="PRO_5035309568" description="Large ribosomal subunit protein mL44" evidence="15">
    <location>
        <begin position="23"/>
        <end position="355"/>
    </location>
</feature>
<evidence type="ECO:0000313" key="18">
    <source>
        <dbReference type="Proteomes" id="UP000008225"/>
    </source>
</evidence>
<keyword evidence="15" id="KW-0732">Signal</keyword>
<accession>A0A5F4VXN6</accession>
<evidence type="ECO:0000256" key="13">
    <source>
        <dbReference type="ARBA" id="ARBA00083955"/>
    </source>
</evidence>
<evidence type="ECO:0000256" key="1">
    <source>
        <dbReference type="ARBA" id="ARBA00004173"/>
    </source>
</evidence>
<dbReference type="GO" id="GO:0070125">
    <property type="term" value="P:mitochondrial translational elongation"/>
    <property type="evidence" value="ECO:0007669"/>
    <property type="project" value="Ensembl"/>
</dbReference>
<keyword evidence="2" id="KW-0540">Nuclease</keyword>
<evidence type="ECO:0000313" key="17">
    <source>
        <dbReference type="Ensembl" id="ENSCJAP00000070343.2"/>
    </source>
</evidence>
<dbReference type="SUPFAM" id="SSF54768">
    <property type="entry name" value="dsRNA-binding domain-like"/>
    <property type="match status" value="1"/>
</dbReference>
<keyword evidence="18" id="KW-1185">Reference proteome</keyword>
<dbReference type="STRING" id="9483.ENSCJAP00000070343"/>
<dbReference type="GO" id="GO:0004525">
    <property type="term" value="F:ribonuclease III activity"/>
    <property type="evidence" value="ECO:0007669"/>
    <property type="project" value="InterPro"/>
</dbReference>
<dbReference type="InterPro" id="IPR044444">
    <property type="entry name" value="Ribosomal_mL44_DSRM_metazoa"/>
</dbReference>
<evidence type="ECO:0000256" key="4">
    <source>
        <dbReference type="ARBA" id="ARBA00022801"/>
    </source>
</evidence>
<evidence type="ECO:0000256" key="7">
    <source>
        <dbReference type="ARBA" id="ARBA00022980"/>
    </source>
</evidence>
<dbReference type="InterPro" id="IPR055189">
    <property type="entry name" value="RM44_endonuclase"/>
</dbReference>
<comment type="subcellular location">
    <subcellularLocation>
        <location evidence="1">Mitochondrion</location>
    </subcellularLocation>
</comment>
<name>A0A5F4VXN6_CALJA</name>
<reference evidence="17" key="1">
    <citation type="submission" date="2009-03" db="EMBL/GenBank/DDBJ databases">
        <authorList>
            <person name="Warren W."/>
            <person name="Ye L."/>
            <person name="Minx P."/>
            <person name="Worley K."/>
            <person name="Gibbs R."/>
            <person name="Wilson R.K."/>
        </authorList>
    </citation>
    <scope>NUCLEOTIDE SEQUENCE [LARGE SCALE GENOMIC DNA]</scope>
</reference>
<keyword evidence="5 14" id="KW-0694">RNA-binding</keyword>
<sequence length="355" mass="40277">AAEYRFLFVFVFVLFCFSETDSCPVAQDGEQWFNLGSLQQFSCLSLPSIRDYRRVPPCLVNFCIFSTDGVLPCWPGWARTPNLSSEKPNWDYHAEIQAFGHRLHENFSLDLLKTAFVNSCYIRSEEAKRQQLGIEKEAVLLNLKSNQELSEQGTSFSKTCLTQFLEDEFPDLPTEGIRSLVDFLTGEEVVCHVARNLAVEQLTLSEEFPVPPTVLQQTFFAVVGALLQSSGPERTALFIRDFLITQMTGKELFEMWKIINPMGLLVEELKKRNISLPESRLTRQSGGTTALPLYFVGLYCDKKLIAEGPGETVLVAEEEAARVALRKLYGFAENRRPWNYSKPRETLRAQKTTAS</sequence>
<dbReference type="FunFam" id="3.30.160.20:FF:000037">
    <property type="entry name" value="39S ribosomal protein L44, mitochondrial"/>
    <property type="match status" value="1"/>
</dbReference>
<comment type="similarity">
    <text evidence="10">Belongs to the ribonuclease III family. Mitochondrion-specific ribosomal protein mL44 subfamily.</text>
</comment>
<dbReference type="Proteomes" id="UP000008225">
    <property type="component" value="Chromosome 6"/>
</dbReference>
<evidence type="ECO:0000259" key="16">
    <source>
        <dbReference type="PROSITE" id="PS50137"/>
    </source>
</evidence>
<reference evidence="17" key="3">
    <citation type="submission" date="2025-09" db="UniProtKB">
        <authorList>
            <consortium name="Ensembl"/>
        </authorList>
    </citation>
    <scope>IDENTIFICATION</scope>
</reference>
<dbReference type="GO" id="GO:0016604">
    <property type="term" value="C:nuclear body"/>
    <property type="evidence" value="ECO:0007669"/>
    <property type="project" value="Ensembl"/>
</dbReference>
<dbReference type="GO" id="GO:0070877">
    <property type="term" value="C:microprocessor complex"/>
    <property type="evidence" value="ECO:0007669"/>
    <property type="project" value="TreeGrafter"/>
</dbReference>
<dbReference type="Gene3D" id="1.10.1520.10">
    <property type="entry name" value="Ribonuclease III domain"/>
    <property type="match status" value="1"/>
</dbReference>
<dbReference type="PANTHER" id="PTHR11207:SF5">
    <property type="entry name" value="LARGE RIBOSOMAL SUBUNIT PROTEIN ML44"/>
    <property type="match status" value="1"/>
</dbReference>
<dbReference type="InterPro" id="IPR036389">
    <property type="entry name" value="RNase_III_sf"/>
</dbReference>
<organism evidence="17 18">
    <name type="scientific">Callithrix jacchus</name>
    <name type="common">White-tufted-ear marmoset</name>
    <name type="synonym">Simia Jacchus</name>
    <dbReference type="NCBI Taxonomy" id="9483"/>
    <lineage>
        <taxon>Eukaryota</taxon>
        <taxon>Metazoa</taxon>
        <taxon>Chordata</taxon>
        <taxon>Craniata</taxon>
        <taxon>Vertebrata</taxon>
        <taxon>Euteleostomi</taxon>
        <taxon>Mammalia</taxon>
        <taxon>Eutheria</taxon>
        <taxon>Euarchontoglires</taxon>
        <taxon>Primates</taxon>
        <taxon>Haplorrhini</taxon>
        <taxon>Platyrrhini</taxon>
        <taxon>Cebidae</taxon>
        <taxon>Callitrichinae</taxon>
        <taxon>Callithrix</taxon>
        <taxon>Callithrix</taxon>
    </lineage>
</organism>
<dbReference type="Pfam" id="PF22892">
    <property type="entry name" value="DSRM_MRPL44"/>
    <property type="match status" value="1"/>
</dbReference>
<dbReference type="Gene3D" id="3.30.160.20">
    <property type="match status" value="1"/>
</dbReference>
<dbReference type="SUPFAM" id="SSF69065">
    <property type="entry name" value="RNase III domain-like"/>
    <property type="match status" value="1"/>
</dbReference>
<evidence type="ECO:0000256" key="10">
    <source>
        <dbReference type="ARBA" id="ARBA00024034"/>
    </source>
</evidence>
<gene>
    <name evidence="17" type="primary">MRPL44</name>
</gene>
<dbReference type="Ensembl" id="ENSCJAT00000108141.2">
    <property type="protein sequence ID" value="ENSCJAP00000070343.2"/>
    <property type="gene ID" value="ENSCJAG00000012401.5"/>
</dbReference>
<dbReference type="InterPro" id="IPR014720">
    <property type="entry name" value="dsRBD_dom"/>
</dbReference>
<dbReference type="GO" id="GO:0005762">
    <property type="term" value="C:mitochondrial large ribosomal subunit"/>
    <property type="evidence" value="ECO:0007669"/>
    <property type="project" value="Ensembl"/>
</dbReference>
<comment type="function">
    <text evidence="12">Component of the 39S subunit of mitochondrial ribosome. May have a function in the assembly/stability of nascent mitochondrial polypeptides exiting the ribosome.</text>
</comment>
<reference evidence="17" key="2">
    <citation type="submission" date="2025-08" db="UniProtKB">
        <authorList>
            <consortium name="Ensembl"/>
        </authorList>
    </citation>
    <scope>IDENTIFICATION</scope>
</reference>
<dbReference type="CDD" id="cd19874">
    <property type="entry name" value="DSRM_MRPL44"/>
    <property type="match status" value="1"/>
</dbReference>
<dbReference type="GO" id="GO:0005743">
    <property type="term" value="C:mitochondrial inner membrane"/>
    <property type="evidence" value="ECO:0007669"/>
    <property type="project" value="UniProtKB-ARBA"/>
</dbReference>
<dbReference type="AlphaFoldDB" id="A0A5F4VXN6"/>
<dbReference type="GeneTree" id="ENSGT00390000016956"/>
<feature type="domain" description="DRBM" evidence="16">
    <location>
        <begin position="260"/>
        <end position="330"/>
    </location>
</feature>
<evidence type="ECO:0000256" key="12">
    <source>
        <dbReference type="ARBA" id="ARBA00059807"/>
    </source>
</evidence>
<dbReference type="FunCoup" id="A0A5F4VXN6">
    <property type="interactions" value="1603"/>
</dbReference>
<dbReference type="PROSITE" id="PS50137">
    <property type="entry name" value="DS_RBD"/>
    <property type="match status" value="1"/>
</dbReference>
<evidence type="ECO:0000256" key="8">
    <source>
        <dbReference type="ARBA" id="ARBA00023128"/>
    </source>
</evidence>
<evidence type="ECO:0000256" key="3">
    <source>
        <dbReference type="ARBA" id="ARBA00022759"/>
    </source>
</evidence>
<dbReference type="InParanoid" id="A0A5F4VXN6"/>
<dbReference type="FunFam" id="1.10.1520.10:FF:000010">
    <property type="entry name" value="39S ribosomal protein L44, mitochondrial"/>
    <property type="match status" value="1"/>
</dbReference>
<evidence type="ECO:0000256" key="5">
    <source>
        <dbReference type="ARBA" id="ARBA00022884"/>
    </source>
</evidence>
<evidence type="ECO:0000256" key="11">
    <source>
        <dbReference type="ARBA" id="ARBA00035187"/>
    </source>
</evidence>
<keyword evidence="3" id="KW-0255">Endonuclease</keyword>
<proteinExistence type="inferred from homology"/>
<keyword evidence="8" id="KW-0496">Mitochondrion</keyword>
<keyword evidence="7" id="KW-0689">Ribosomal protein</keyword>
<evidence type="ECO:0000256" key="6">
    <source>
        <dbReference type="ARBA" id="ARBA00022946"/>
    </source>
</evidence>
<dbReference type="GO" id="GO:0006396">
    <property type="term" value="P:RNA processing"/>
    <property type="evidence" value="ECO:0007669"/>
    <property type="project" value="InterPro"/>
</dbReference>
<evidence type="ECO:0000256" key="9">
    <source>
        <dbReference type="ARBA" id="ARBA00023274"/>
    </source>
</evidence>
<dbReference type="GO" id="GO:0005886">
    <property type="term" value="C:plasma membrane"/>
    <property type="evidence" value="ECO:0007669"/>
    <property type="project" value="Ensembl"/>
</dbReference>